<evidence type="ECO:0000256" key="5">
    <source>
        <dbReference type="ARBA" id="ARBA00023136"/>
    </source>
</evidence>
<feature type="region of interest" description="Disordered" evidence="8">
    <location>
        <begin position="697"/>
        <end position="723"/>
    </location>
</feature>
<keyword evidence="4 7" id="KW-1133">Transmembrane helix</keyword>
<keyword evidence="3 7" id="KW-0812">Transmembrane</keyword>
<dbReference type="Pfam" id="PF04515">
    <property type="entry name" value="Choline_transpo"/>
    <property type="match status" value="1"/>
</dbReference>
<dbReference type="PANTHER" id="PTHR12385:SF14">
    <property type="entry name" value="CHOLINE TRANSPORTER-LIKE 2"/>
    <property type="match status" value="1"/>
</dbReference>
<evidence type="ECO:0000256" key="3">
    <source>
        <dbReference type="ARBA" id="ARBA00022692"/>
    </source>
</evidence>
<dbReference type="KEGG" id="spar:SPRG_00655"/>
<reference evidence="9 10" key="1">
    <citation type="journal article" date="2013" name="PLoS Genet.">
        <title>Distinctive expansion of potential virulence genes in the genome of the oomycete fish pathogen Saprolegnia parasitica.</title>
        <authorList>
            <person name="Jiang R.H."/>
            <person name="de Bruijn I."/>
            <person name="Haas B.J."/>
            <person name="Belmonte R."/>
            <person name="Lobach L."/>
            <person name="Christie J."/>
            <person name="van den Ackerveken G."/>
            <person name="Bottin A."/>
            <person name="Bulone V."/>
            <person name="Diaz-Moreno S.M."/>
            <person name="Dumas B."/>
            <person name="Fan L."/>
            <person name="Gaulin E."/>
            <person name="Govers F."/>
            <person name="Grenville-Briggs L.J."/>
            <person name="Horner N.R."/>
            <person name="Levin J.Z."/>
            <person name="Mammella M."/>
            <person name="Meijer H.J."/>
            <person name="Morris P."/>
            <person name="Nusbaum C."/>
            <person name="Oome S."/>
            <person name="Phillips A.J."/>
            <person name="van Rooyen D."/>
            <person name="Rzeszutek E."/>
            <person name="Saraiva M."/>
            <person name="Secombes C.J."/>
            <person name="Seidl M.F."/>
            <person name="Snel B."/>
            <person name="Stassen J.H."/>
            <person name="Sykes S."/>
            <person name="Tripathy S."/>
            <person name="van den Berg H."/>
            <person name="Vega-Arreguin J.C."/>
            <person name="Wawra S."/>
            <person name="Young S.K."/>
            <person name="Zeng Q."/>
            <person name="Dieguez-Uribeondo J."/>
            <person name="Russ C."/>
            <person name="Tyler B.M."/>
            <person name="van West P."/>
        </authorList>
    </citation>
    <scope>NUCLEOTIDE SEQUENCE [LARGE SCALE GENOMIC DNA]</scope>
    <source>
        <strain evidence="9 10">CBS 223.65</strain>
    </source>
</reference>
<dbReference type="VEuPathDB" id="FungiDB:SPRG_00655"/>
<evidence type="ECO:0000256" key="8">
    <source>
        <dbReference type="SAM" id="MobiDB-lite"/>
    </source>
</evidence>
<dbReference type="PANTHER" id="PTHR12385">
    <property type="entry name" value="CHOLINE TRANSPORTER-LIKE (SLC FAMILY 44)"/>
    <property type="match status" value="1"/>
</dbReference>
<feature type="transmembrane region" description="Helical" evidence="7">
    <location>
        <begin position="632"/>
        <end position="654"/>
    </location>
</feature>
<dbReference type="GO" id="GO:0005886">
    <property type="term" value="C:plasma membrane"/>
    <property type="evidence" value="ECO:0007669"/>
    <property type="project" value="UniProtKB-SubCell"/>
</dbReference>
<comment type="similarity">
    <text evidence="2 7">Belongs to the CTL (choline transporter-like) family.</text>
</comment>
<dbReference type="OrthoDB" id="420519at2759"/>
<dbReference type="Proteomes" id="UP000030745">
    <property type="component" value="Unassembled WGS sequence"/>
</dbReference>
<feature type="transmembrane region" description="Helical" evidence="7">
    <location>
        <begin position="591"/>
        <end position="612"/>
    </location>
</feature>
<feature type="transmembrane region" description="Helical" evidence="7">
    <location>
        <begin position="29"/>
        <end position="50"/>
    </location>
</feature>
<feature type="transmembrane region" description="Helical" evidence="7">
    <location>
        <begin position="489"/>
        <end position="517"/>
    </location>
</feature>
<feature type="transmembrane region" description="Helical" evidence="7">
    <location>
        <begin position="278"/>
        <end position="300"/>
    </location>
</feature>
<evidence type="ECO:0000256" key="1">
    <source>
        <dbReference type="ARBA" id="ARBA00004141"/>
    </source>
</evidence>
<gene>
    <name evidence="9" type="ORF">SPRG_00655</name>
</gene>
<keyword evidence="10" id="KW-1185">Reference proteome</keyword>
<keyword evidence="5 7" id="KW-0472">Membrane</keyword>
<comment type="subcellular location">
    <subcellularLocation>
        <location evidence="7">Cell membrane</location>
        <topology evidence="7">Multi-pass membrane protein</topology>
    </subcellularLocation>
    <subcellularLocation>
        <location evidence="1">Membrane</location>
        <topology evidence="1">Multi-pass membrane protein</topology>
    </subcellularLocation>
</comment>
<dbReference type="GO" id="GO:0022857">
    <property type="term" value="F:transmembrane transporter activity"/>
    <property type="evidence" value="ECO:0007669"/>
    <property type="project" value="UniProtKB-UniRule"/>
</dbReference>
<dbReference type="RefSeq" id="XP_012194269.1">
    <property type="nucleotide sequence ID" value="XM_012338879.1"/>
</dbReference>
<evidence type="ECO:0000313" key="9">
    <source>
        <dbReference type="EMBL" id="KDO34592.1"/>
    </source>
</evidence>
<sequence>MGCCGGKEDVLPDGSGGVAPNSTRKCRDVLCCLLFLLFWIGMAVLAILGVSNGEPESLIYGTDFNGTVCGTGDSNTSLIYYPRMTQDMLTQSAKGVPPLSMKFFGLCVSACPRMGDYICTYATEASIRAAHPGANATTLNAARKKRASSFSTTNTDCWLVPLPSEVVAFRCLPLNIVSGNSTVICIQPGNSSEYYKTVNGVQVPNEKCEVSQTVTVTATIGEANSDPVMDKLQTTVAMIGRFVGDIQKSYAPVLLICGGGSLVLGWLFLFFMRFCAGCVIWLTLFVVQIVLAGLSLFFLVKGGIVYSSDISALTTQINAIPSGESLSASLSVAESNIKVYQAAAVISIILTVIMLLIVCFMRKRIQIAIGIIREASRTIQCMPLLVCFPIVPAIASILLFIYTTIIGAYIYSADGNLALPSSLVSALPANASASVTATWDAELSASASAVIQAVSMTTIAGAVCKYYWSRNHSAAEMGRFPVATSFRNCFRYHFGSLTFGAFLIAVVQFLRLVLMYIDKQTKSLQQSNLAVKVAMKIVGCCLWCLEKCIKFISKNAYILVAMKGRSFCSSTKEAFMLIFANMAQVAMTSTIVNLVAFVAVVAISVGCGLGLFLYLDHDAAFATGGSNELNSLFPPCIIGGILAWFVGSSFIGVYEMCVDTILLCFCEDRRINKDGGQYYMSAELQAFVEKNTKKKVKKHTADEAGNKTAPDELPVNPDGSIDV</sequence>
<proteinExistence type="inferred from homology"/>
<comment type="function">
    <text evidence="7">Choline transporter.</text>
</comment>
<protein>
    <recommendedName>
        <fullName evidence="7">Choline transporter-like protein</fullName>
    </recommendedName>
</protein>
<accession>A0A067D6G1</accession>
<dbReference type="EMBL" id="KK583190">
    <property type="protein sequence ID" value="KDO34592.1"/>
    <property type="molecule type" value="Genomic_DNA"/>
</dbReference>
<dbReference type="OMA" id="LLGIRYM"/>
<name>A0A067D6G1_SAPPC</name>
<evidence type="ECO:0000256" key="4">
    <source>
        <dbReference type="ARBA" id="ARBA00022989"/>
    </source>
</evidence>
<feature type="transmembrane region" description="Helical" evidence="7">
    <location>
        <begin position="250"/>
        <end position="271"/>
    </location>
</feature>
<dbReference type="InterPro" id="IPR007603">
    <property type="entry name" value="Choline_transptr-like"/>
</dbReference>
<feature type="transmembrane region" description="Helical" evidence="7">
    <location>
        <begin position="339"/>
        <end position="361"/>
    </location>
</feature>
<feature type="transmembrane region" description="Helical" evidence="7">
    <location>
        <begin position="382"/>
        <end position="411"/>
    </location>
</feature>
<keyword evidence="6" id="KW-0325">Glycoprotein</keyword>
<dbReference type="GeneID" id="24123290"/>
<organism evidence="9 10">
    <name type="scientific">Saprolegnia parasitica (strain CBS 223.65)</name>
    <dbReference type="NCBI Taxonomy" id="695850"/>
    <lineage>
        <taxon>Eukaryota</taxon>
        <taxon>Sar</taxon>
        <taxon>Stramenopiles</taxon>
        <taxon>Oomycota</taxon>
        <taxon>Saprolegniomycetes</taxon>
        <taxon>Saprolegniales</taxon>
        <taxon>Saprolegniaceae</taxon>
        <taxon>Saprolegnia</taxon>
    </lineage>
</organism>
<evidence type="ECO:0000256" key="2">
    <source>
        <dbReference type="ARBA" id="ARBA00007168"/>
    </source>
</evidence>
<evidence type="ECO:0000256" key="7">
    <source>
        <dbReference type="RuleBase" id="RU368066"/>
    </source>
</evidence>
<evidence type="ECO:0000256" key="6">
    <source>
        <dbReference type="ARBA" id="ARBA00023180"/>
    </source>
</evidence>
<dbReference type="AlphaFoldDB" id="A0A067D6G1"/>
<evidence type="ECO:0000313" key="10">
    <source>
        <dbReference type="Proteomes" id="UP000030745"/>
    </source>
</evidence>